<evidence type="ECO:0000313" key="2">
    <source>
        <dbReference type="EMBL" id="MFD0915144.1"/>
    </source>
</evidence>
<reference evidence="3" key="1">
    <citation type="journal article" date="2019" name="Int. J. Syst. Evol. Microbiol.">
        <title>The Global Catalogue of Microorganisms (GCM) 10K type strain sequencing project: providing services to taxonomists for standard genome sequencing and annotation.</title>
        <authorList>
            <consortium name="The Broad Institute Genomics Platform"/>
            <consortium name="The Broad Institute Genome Sequencing Center for Infectious Disease"/>
            <person name="Wu L."/>
            <person name="Ma J."/>
        </authorList>
    </citation>
    <scope>NUCLEOTIDE SEQUENCE [LARGE SCALE GENOMIC DNA]</scope>
    <source>
        <strain evidence="3">CCUG 60023</strain>
    </source>
</reference>
<name>A0ABW3F9J8_9HYPH</name>
<evidence type="ECO:0000256" key="1">
    <source>
        <dbReference type="SAM" id="Phobius"/>
    </source>
</evidence>
<comment type="caution">
    <text evidence="2">The sequence shown here is derived from an EMBL/GenBank/DDBJ whole genome shotgun (WGS) entry which is preliminary data.</text>
</comment>
<dbReference type="RefSeq" id="WP_377211329.1">
    <property type="nucleotide sequence ID" value="NZ_JBHTJV010000002.1"/>
</dbReference>
<keyword evidence="1" id="KW-0472">Membrane</keyword>
<keyword evidence="1" id="KW-1133">Transmembrane helix</keyword>
<feature type="transmembrane region" description="Helical" evidence="1">
    <location>
        <begin position="30"/>
        <end position="50"/>
    </location>
</feature>
<protein>
    <submittedName>
        <fullName evidence="2">Flagellar motor protein MotA</fullName>
    </submittedName>
</protein>
<evidence type="ECO:0000313" key="3">
    <source>
        <dbReference type="Proteomes" id="UP001597101"/>
    </source>
</evidence>
<accession>A0ABW3F9J8</accession>
<organism evidence="2 3">
    <name type="scientific">Pseudahrensia aquimaris</name>
    <dbReference type="NCBI Taxonomy" id="744461"/>
    <lineage>
        <taxon>Bacteria</taxon>
        <taxon>Pseudomonadati</taxon>
        <taxon>Pseudomonadota</taxon>
        <taxon>Alphaproteobacteria</taxon>
        <taxon>Hyphomicrobiales</taxon>
        <taxon>Ahrensiaceae</taxon>
        <taxon>Pseudahrensia</taxon>
    </lineage>
</organism>
<feature type="transmembrane region" description="Helical" evidence="1">
    <location>
        <begin position="151"/>
        <end position="175"/>
    </location>
</feature>
<dbReference type="EMBL" id="JBHTJV010000002">
    <property type="protein sequence ID" value="MFD0915144.1"/>
    <property type="molecule type" value="Genomic_DNA"/>
</dbReference>
<keyword evidence="1" id="KW-0812">Transmembrane</keyword>
<dbReference type="Proteomes" id="UP001597101">
    <property type="component" value="Unassembled WGS sequence"/>
</dbReference>
<keyword evidence="3" id="KW-1185">Reference proteome</keyword>
<feature type="transmembrane region" description="Helical" evidence="1">
    <location>
        <begin position="206"/>
        <end position="227"/>
    </location>
</feature>
<proteinExistence type="predicted"/>
<feature type="transmembrane region" description="Helical" evidence="1">
    <location>
        <begin position="62"/>
        <end position="83"/>
    </location>
</feature>
<sequence length="342" mass="37209">MDGKHIFTPAIWRTRVAREYDPHRLSSPRVYLLSMVIFIALVTFLVLILYRQISEAFITNPGLNGLILGVLVVGVLLAFLQVIRLMPEVSWVNSFRQRNASGKVRDPVLLAPMAALFKASGDEVALSTVSSQSILDSIGNRLDERREISRYLIGLLVFLGLLGTFWGLLGTIGSIGDTIQSLDPSSGDTNDVLDALKSGLKAPLDGMGTAFSSSLFGLAGSLVLGFLDLQSGQAQNRFYLELENWLSSVTDLQRDLTASGGANSNVTKAMERLASTVQDGGSGPRTNAALANLAEGIQGLVKHMRSEQQLIRDWVETQNASQTEIKRLLEKLNTTMSDKDGR</sequence>
<keyword evidence="2" id="KW-0969">Cilium</keyword>
<keyword evidence="2" id="KW-0282">Flagellum</keyword>
<gene>
    <name evidence="2" type="ORF">ACFQ14_01865</name>
</gene>
<keyword evidence="2" id="KW-0966">Cell projection</keyword>